<dbReference type="PANTHER" id="PTHR30346:SF17">
    <property type="entry name" value="LYSR FAMILY TRANSCRIPTIONAL REGULATOR"/>
    <property type="match status" value="1"/>
</dbReference>
<keyword evidence="2" id="KW-0805">Transcription regulation</keyword>
<sequence>MNIRQLRFFEEAARRGSFSAAALAQHVTVQAVSKSISELEDELGDRLFERSGKGVVLTPLGAAILDPAQKAVASFDAVGAVAESWRRVENARSGLRIALVTPPFAKHQLVCGLISRLLSHTLDVSTEVSVSLGPDALAGLRAGTVDALVTIGRLDAPHCACSTIGTVSPGVFLGGSHPLAHKRTLTFEDLRPYPVLRSEAVDGFNDTILASCQRRGLASVPVDVSTDAEVVDLLERRQGFIMSVHLKALSVRPFAVIHELDPADAVPVPVCLVTLEGATRPEIERLKGLVRGELPLLKRLLDSEGSVGSY</sequence>
<dbReference type="GO" id="GO:0032993">
    <property type="term" value="C:protein-DNA complex"/>
    <property type="evidence" value="ECO:0007669"/>
    <property type="project" value="TreeGrafter"/>
</dbReference>
<evidence type="ECO:0000256" key="4">
    <source>
        <dbReference type="ARBA" id="ARBA00023163"/>
    </source>
</evidence>
<dbReference type="AlphaFoldDB" id="A0A9D2F026"/>
<dbReference type="GO" id="GO:0003700">
    <property type="term" value="F:DNA-binding transcription factor activity"/>
    <property type="evidence" value="ECO:0007669"/>
    <property type="project" value="InterPro"/>
</dbReference>
<comment type="similarity">
    <text evidence="1">Belongs to the LysR transcriptional regulatory family.</text>
</comment>
<dbReference type="InterPro" id="IPR036390">
    <property type="entry name" value="WH_DNA-bd_sf"/>
</dbReference>
<accession>A0A9D2F026</accession>
<dbReference type="Pfam" id="PF03466">
    <property type="entry name" value="LysR_substrate"/>
    <property type="match status" value="1"/>
</dbReference>
<dbReference type="SUPFAM" id="SSF53850">
    <property type="entry name" value="Periplasmic binding protein-like II"/>
    <property type="match status" value="1"/>
</dbReference>
<dbReference type="InterPro" id="IPR036388">
    <property type="entry name" value="WH-like_DNA-bd_sf"/>
</dbReference>
<dbReference type="GO" id="GO:0003677">
    <property type="term" value="F:DNA binding"/>
    <property type="evidence" value="ECO:0007669"/>
    <property type="project" value="UniProtKB-KW"/>
</dbReference>
<evidence type="ECO:0000259" key="5">
    <source>
        <dbReference type="PROSITE" id="PS50931"/>
    </source>
</evidence>
<evidence type="ECO:0000256" key="1">
    <source>
        <dbReference type="ARBA" id="ARBA00009437"/>
    </source>
</evidence>
<dbReference type="Gene3D" id="1.10.10.10">
    <property type="entry name" value="Winged helix-like DNA-binding domain superfamily/Winged helix DNA-binding domain"/>
    <property type="match status" value="1"/>
</dbReference>
<feature type="domain" description="HTH lysR-type" evidence="5">
    <location>
        <begin position="1"/>
        <end position="58"/>
    </location>
</feature>
<dbReference type="EMBL" id="DXBM01000050">
    <property type="protein sequence ID" value="HIZ46621.1"/>
    <property type="molecule type" value="Genomic_DNA"/>
</dbReference>
<protein>
    <submittedName>
        <fullName evidence="6">LysR family transcriptional regulator</fullName>
    </submittedName>
</protein>
<reference evidence="6" key="1">
    <citation type="journal article" date="2021" name="PeerJ">
        <title>Extensive microbial diversity within the chicken gut microbiome revealed by metagenomics and culture.</title>
        <authorList>
            <person name="Gilroy R."/>
            <person name="Ravi A."/>
            <person name="Getino M."/>
            <person name="Pursley I."/>
            <person name="Horton D.L."/>
            <person name="Alikhan N.F."/>
            <person name="Baker D."/>
            <person name="Gharbi K."/>
            <person name="Hall N."/>
            <person name="Watson M."/>
            <person name="Adriaenssens E.M."/>
            <person name="Foster-Nyarko E."/>
            <person name="Jarju S."/>
            <person name="Secka A."/>
            <person name="Antonio M."/>
            <person name="Oren A."/>
            <person name="Chaudhuri R.R."/>
            <person name="La Ragione R."/>
            <person name="Hildebrand F."/>
            <person name="Pallen M.J."/>
        </authorList>
    </citation>
    <scope>NUCLEOTIDE SEQUENCE</scope>
    <source>
        <strain evidence="6">ChiHjej12B11-14209</strain>
    </source>
</reference>
<dbReference type="InterPro" id="IPR005119">
    <property type="entry name" value="LysR_subst-bd"/>
</dbReference>
<name>A0A9D2F026_9ACTN</name>
<dbReference type="FunFam" id="1.10.10.10:FF:000001">
    <property type="entry name" value="LysR family transcriptional regulator"/>
    <property type="match status" value="1"/>
</dbReference>
<keyword evidence="3" id="KW-0238">DNA-binding</keyword>
<organism evidence="6 7">
    <name type="scientific">Candidatus Olsenella pullistercoris</name>
    <dbReference type="NCBI Taxonomy" id="2838712"/>
    <lineage>
        <taxon>Bacteria</taxon>
        <taxon>Bacillati</taxon>
        <taxon>Actinomycetota</taxon>
        <taxon>Coriobacteriia</taxon>
        <taxon>Coriobacteriales</taxon>
        <taxon>Atopobiaceae</taxon>
        <taxon>Olsenella</taxon>
    </lineage>
</organism>
<evidence type="ECO:0000313" key="6">
    <source>
        <dbReference type="EMBL" id="HIZ46621.1"/>
    </source>
</evidence>
<reference evidence="6" key="2">
    <citation type="submission" date="2021-04" db="EMBL/GenBank/DDBJ databases">
        <authorList>
            <person name="Gilroy R."/>
        </authorList>
    </citation>
    <scope>NUCLEOTIDE SEQUENCE</scope>
    <source>
        <strain evidence="6">ChiHjej12B11-14209</strain>
    </source>
</reference>
<evidence type="ECO:0000256" key="2">
    <source>
        <dbReference type="ARBA" id="ARBA00023015"/>
    </source>
</evidence>
<keyword evidence="4" id="KW-0804">Transcription</keyword>
<dbReference type="PROSITE" id="PS50931">
    <property type="entry name" value="HTH_LYSR"/>
    <property type="match status" value="1"/>
</dbReference>
<proteinExistence type="inferred from homology"/>
<dbReference type="Gene3D" id="3.40.190.10">
    <property type="entry name" value="Periplasmic binding protein-like II"/>
    <property type="match status" value="2"/>
</dbReference>
<dbReference type="PANTHER" id="PTHR30346">
    <property type="entry name" value="TRANSCRIPTIONAL DUAL REGULATOR HCAR-RELATED"/>
    <property type="match status" value="1"/>
</dbReference>
<comment type="caution">
    <text evidence="6">The sequence shown here is derived from an EMBL/GenBank/DDBJ whole genome shotgun (WGS) entry which is preliminary data.</text>
</comment>
<dbReference type="Proteomes" id="UP000824062">
    <property type="component" value="Unassembled WGS sequence"/>
</dbReference>
<evidence type="ECO:0000313" key="7">
    <source>
        <dbReference type="Proteomes" id="UP000824062"/>
    </source>
</evidence>
<dbReference type="InterPro" id="IPR000847">
    <property type="entry name" value="LysR_HTH_N"/>
</dbReference>
<evidence type="ECO:0000256" key="3">
    <source>
        <dbReference type="ARBA" id="ARBA00023125"/>
    </source>
</evidence>
<dbReference type="Pfam" id="PF00126">
    <property type="entry name" value="HTH_1"/>
    <property type="match status" value="1"/>
</dbReference>
<dbReference type="CDD" id="cd05466">
    <property type="entry name" value="PBP2_LTTR_substrate"/>
    <property type="match status" value="1"/>
</dbReference>
<gene>
    <name evidence="6" type="ORF">IAA19_06335</name>
</gene>
<dbReference type="SUPFAM" id="SSF46785">
    <property type="entry name" value="Winged helix' DNA-binding domain"/>
    <property type="match status" value="1"/>
</dbReference>